<keyword evidence="2" id="KW-1185">Reference proteome</keyword>
<reference evidence="1" key="1">
    <citation type="submission" date="2022-08" db="UniProtKB">
        <authorList>
            <consortium name="EnsemblMetazoa"/>
        </authorList>
    </citation>
    <scope>IDENTIFICATION</scope>
    <source>
        <strain evidence="1">05x7-T-G4-1.051#20</strain>
    </source>
</reference>
<organism evidence="1 2">
    <name type="scientific">Magallana gigas</name>
    <name type="common">Pacific oyster</name>
    <name type="synonym">Crassostrea gigas</name>
    <dbReference type="NCBI Taxonomy" id="29159"/>
    <lineage>
        <taxon>Eukaryota</taxon>
        <taxon>Metazoa</taxon>
        <taxon>Spiralia</taxon>
        <taxon>Lophotrochozoa</taxon>
        <taxon>Mollusca</taxon>
        <taxon>Bivalvia</taxon>
        <taxon>Autobranchia</taxon>
        <taxon>Pteriomorphia</taxon>
        <taxon>Ostreida</taxon>
        <taxon>Ostreoidea</taxon>
        <taxon>Ostreidae</taxon>
        <taxon>Magallana</taxon>
    </lineage>
</organism>
<proteinExistence type="predicted"/>
<sequence>MKDMEEAAKLKLQQDLEERRAKALARREENLENRANMDKLKHSQGITKSWVFSYFVRWPLESYMVPMGVDETKKKGFRPRPKTAK</sequence>
<dbReference type="AlphaFoldDB" id="A0A8W8JIU9"/>
<evidence type="ECO:0000313" key="2">
    <source>
        <dbReference type="Proteomes" id="UP000005408"/>
    </source>
</evidence>
<accession>A0A8W8JIU9</accession>
<evidence type="ECO:0000313" key="1">
    <source>
        <dbReference type="EnsemblMetazoa" id="G18735.4:cds"/>
    </source>
</evidence>
<protein>
    <submittedName>
        <fullName evidence="1">Uncharacterized protein</fullName>
    </submittedName>
</protein>
<dbReference type="InterPro" id="IPR031440">
    <property type="entry name" value="DUF4670"/>
</dbReference>
<dbReference type="PANTHER" id="PTHR21937">
    <property type="entry name" value="CCDC66 DOMAIN-CONTAINING PROTEIN"/>
    <property type="match status" value="1"/>
</dbReference>
<name>A0A8W8JIU9_MAGGI</name>
<dbReference type="EnsemblMetazoa" id="G18735.4">
    <property type="protein sequence ID" value="G18735.4:cds"/>
    <property type="gene ID" value="G18735"/>
</dbReference>
<dbReference type="PANTHER" id="PTHR21937:SF6">
    <property type="entry name" value="CCDC66 DOMAIN-CONTAINING PROTEIN"/>
    <property type="match status" value="1"/>
</dbReference>
<dbReference type="Proteomes" id="UP000005408">
    <property type="component" value="Unassembled WGS sequence"/>
</dbReference>